<accession>A0ABS3F5R2</accession>
<evidence type="ECO:0000259" key="6">
    <source>
        <dbReference type="Pfam" id="PF00149"/>
    </source>
</evidence>
<reference evidence="7 8" key="1">
    <citation type="submission" date="2021-03" db="EMBL/GenBank/DDBJ databases">
        <title>Sneathiella sp. CAU 1612 isolated from Kang Won-do.</title>
        <authorList>
            <person name="Kim W."/>
        </authorList>
    </citation>
    <scope>NUCLEOTIDE SEQUENCE [LARGE SCALE GENOMIC DNA]</scope>
    <source>
        <strain evidence="7 8">CAU 1612</strain>
    </source>
</reference>
<feature type="domain" description="Calcineurin-like phosphoesterase" evidence="6">
    <location>
        <begin position="13"/>
        <end position="211"/>
    </location>
</feature>
<dbReference type="Pfam" id="PF00149">
    <property type="entry name" value="Metallophos"/>
    <property type="match status" value="1"/>
</dbReference>
<dbReference type="InterPro" id="IPR004843">
    <property type="entry name" value="Calcineurin-like_PHP"/>
</dbReference>
<protein>
    <submittedName>
        <fullName evidence="7">UDP-2,3-diacylglucosamine diphosphatase</fullName>
    </submittedName>
</protein>
<dbReference type="RefSeq" id="WP_207044805.1">
    <property type="nucleotide sequence ID" value="NZ_JAFLNC010000003.1"/>
</dbReference>
<evidence type="ECO:0000256" key="2">
    <source>
        <dbReference type="ARBA" id="ARBA00022519"/>
    </source>
</evidence>
<keyword evidence="3" id="KW-0479">Metal-binding</keyword>
<dbReference type="Gene3D" id="3.60.21.10">
    <property type="match status" value="1"/>
</dbReference>
<keyword evidence="8" id="KW-1185">Reference proteome</keyword>
<evidence type="ECO:0000313" key="7">
    <source>
        <dbReference type="EMBL" id="MBO0333845.1"/>
    </source>
</evidence>
<dbReference type="PANTHER" id="PTHR34990:SF2">
    <property type="entry name" value="BLL8164 PROTEIN"/>
    <property type="match status" value="1"/>
</dbReference>
<keyword evidence="5" id="KW-0464">Manganese</keyword>
<sequence>MDARAISHKYRSIWISDIHLGTPGCKAEFLLDFLRSTKSENLYLVGDIIDGWSLQQGWYWPQAHNDVVQKILRKARQGTRVVFIPGNHDEFARNYVDHDFGSIQVVHETVHKTADGRKFLVLHGDEFDVVVKYARWLAYLGDWSYGLCLKLNDTLNIIRQRLGYPYWSLSAYLKLKVKNAVKFIADFENALADVALDRGVDGVICGHIHHPEIREINGVTYCNDGDWVESCSALVEHFDGRLELIHWMGAVASLSDIQGNKSCDSSSLPMPGILKSMGLFGRSRT</sequence>
<organism evidence="7 8">
    <name type="scientific">Sneathiella sedimenti</name>
    <dbReference type="NCBI Taxonomy" id="2816034"/>
    <lineage>
        <taxon>Bacteria</taxon>
        <taxon>Pseudomonadati</taxon>
        <taxon>Pseudomonadota</taxon>
        <taxon>Alphaproteobacteria</taxon>
        <taxon>Sneathiellales</taxon>
        <taxon>Sneathiellaceae</taxon>
        <taxon>Sneathiella</taxon>
    </lineage>
</organism>
<dbReference type="SUPFAM" id="SSF56300">
    <property type="entry name" value="Metallo-dependent phosphatases"/>
    <property type="match status" value="1"/>
</dbReference>
<dbReference type="EMBL" id="JAFLNC010000003">
    <property type="protein sequence ID" value="MBO0333845.1"/>
    <property type="molecule type" value="Genomic_DNA"/>
</dbReference>
<evidence type="ECO:0000256" key="4">
    <source>
        <dbReference type="ARBA" id="ARBA00023136"/>
    </source>
</evidence>
<dbReference type="InterPro" id="IPR029052">
    <property type="entry name" value="Metallo-depent_PP-like"/>
</dbReference>
<keyword evidence="2" id="KW-0997">Cell inner membrane</keyword>
<keyword evidence="4" id="KW-0472">Membrane</keyword>
<gene>
    <name evidence="7" type="ORF">J0X12_09480</name>
</gene>
<dbReference type="CDD" id="cd07398">
    <property type="entry name" value="MPP_YbbF-LpxH"/>
    <property type="match status" value="1"/>
</dbReference>
<evidence type="ECO:0000256" key="1">
    <source>
        <dbReference type="ARBA" id="ARBA00022475"/>
    </source>
</evidence>
<proteinExistence type="predicted"/>
<evidence type="ECO:0000256" key="3">
    <source>
        <dbReference type="ARBA" id="ARBA00022723"/>
    </source>
</evidence>
<dbReference type="PANTHER" id="PTHR34990">
    <property type="entry name" value="UDP-2,3-DIACYLGLUCOSAMINE HYDROLASE-RELATED"/>
    <property type="match status" value="1"/>
</dbReference>
<name>A0ABS3F5R2_9PROT</name>
<evidence type="ECO:0000256" key="5">
    <source>
        <dbReference type="ARBA" id="ARBA00023211"/>
    </source>
</evidence>
<comment type="caution">
    <text evidence="7">The sequence shown here is derived from an EMBL/GenBank/DDBJ whole genome shotgun (WGS) entry which is preliminary data.</text>
</comment>
<dbReference type="InterPro" id="IPR043461">
    <property type="entry name" value="LpxH-like"/>
</dbReference>
<keyword evidence="1" id="KW-1003">Cell membrane</keyword>
<dbReference type="Proteomes" id="UP000664761">
    <property type="component" value="Unassembled WGS sequence"/>
</dbReference>
<evidence type="ECO:0000313" key="8">
    <source>
        <dbReference type="Proteomes" id="UP000664761"/>
    </source>
</evidence>